<organism evidence="3 4">
    <name type="scientific">Streptomyces chattanoogensis</name>
    <dbReference type="NCBI Taxonomy" id="66876"/>
    <lineage>
        <taxon>Bacteria</taxon>
        <taxon>Bacillati</taxon>
        <taxon>Actinomycetota</taxon>
        <taxon>Actinomycetes</taxon>
        <taxon>Kitasatosporales</taxon>
        <taxon>Streptomycetaceae</taxon>
        <taxon>Streptomyces</taxon>
    </lineage>
</organism>
<keyword evidence="2" id="KW-0732">Signal</keyword>
<comment type="caution">
    <text evidence="3">The sequence shown here is derived from an EMBL/GenBank/DDBJ whole genome shotgun (WGS) entry which is preliminary data.</text>
</comment>
<feature type="region of interest" description="Disordered" evidence="1">
    <location>
        <begin position="33"/>
        <end position="64"/>
    </location>
</feature>
<dbReference type="AlphaFoldDB" id="A0A0N0GUR3"/>
<sequence>MLPARPVIGFVALLAVLFALSYGAGAAAGPVAPGLHPAGGARTGGPAPAHNGDMGRMPGMDGMR</sequence>
<dbReference type="PATRIC" id="fig|66876.3.peg.8788"/>
<dbReference type="Proteomes" id="UP000037982">
    <property type="component" value="Unassembled WGS sequence"/>
</dbReference>
<evidence type="ECO:0000313" key="4">
    <source>
        <dbReference type="Proteomes" id="UP000037982"/>
    </source>
</evidence>
<name>A0A0N0GUR3_9ACTN</name>
<reference evidence="4" key="1">
    <citation type="submission" date="2015-07" db="EMBL/GenBank/DDBJ databases">
        <authorList>
            <person name="Ju K.-S."/>
            <person name="Doroghazi J.R."/>
            <person name="Metcalf W.W."/>
        </authorList>
    </citation>
    <scope>NUCLEOTIDE SEQUENCE [LARGE SCALE GENOMIC DNA]</scope>
    <source>
        <strain evidence="4">NRRL ISP-5002</strain>
    </source>
</reference>
<proteinExistence type="predicted"/>
<protein>
    <submittedName>
        <fullName evidence="3">Uncharacterized protein</fullName>
    </submittedName>
</protein>
<evidence type="ECO:0000256" key="2">
    <source>
        <dbReference type="SAM" id="SignalP"/>
    </source>
</evidence>
<gene>
    <name evidence="3" type="ORF">ADL29_40065</name>
</gene>
<accession>A0A0N0GUR3</accession>
<feature type="chain" id="PRO_5005849951" evidence="2">
    <location>
        <begin position="27"/>
        <end position="64"/>
    </location>
</feature>
<keyword evidence="4" id="KW-1185">Reference proteome</keyword>
<evidence type="ECO:0000256" key="1">
    <source>
        <dbReference type="SAM" id="MobiDB-lite"/>
    </source>
</evidence>
<evidence type="ECO:0000313" key="3">
    <source>
        <dbReference type="EMBL" id="KPC58651.1"/>
    </source>
</evidence>
<dbReference type="EMBL" id="LGKG01000207">
    <property type="protein sequence ID" value="KPC58651.1"/>
    <property type="molecule type" value="Genomic_DNA"/>
</dbReference>
<feature type="signal peptide" evidence="2">
    <location>
        <begin position="1"/>
        <end position="26"/>
    </location>
</feature>